<gene>
    <name evidence="1" type="ORF">N5925_01355</name>
</gene>
<reference evidence="1" key="1">
    <citation type="submission" date="2022-09" db="EMBL/GenBank/DDBJ databases">
        <title>Molecular characterization of Glaesserella parasuis strains circulating in commercial swine farms using whole-genome sequencing.</title>
        <authorList>
            <person name="Mugabi R."/>
            <person name="Clavijo M."/>
            <person name="Li G."/>
        </authorList>
    </citation>
    <scope>NUCLEOTIDE SEQUENCE</scope>
    <source>
        <strain evidence="1">0435-53</strain>
    </source>
</reference>
<evidence type="ECO:0000313" key="1">
    <source>
        <dbReference type="EMBL" id="MDD2167270.1"/>
    </source>
</evidence>
<dbReference type="RefSeq" id="WP_236741170.1">
    <property type="nucleotide sequence ID" value="NZ_JARUST010000018.1"/>
</dbReference>
<dbReference type="Gene3D" id="3.90.1530.10">
    <property type="entry name" value="Conserved hypothetical protein from pyrococcus furiosus pfu- 392566-001, ParB domain"/>
    <property type="match status" value="1"/>
</dbReference>
<name>A0AA42EFC6_GLAPU</name>
<organism evidence="1 2">
    <name type="scientific">Glaesserella parasuis</name>
    <name type="common">Haemophilus parasuis</name>
    <dbReference type="NCBI Taxonomy" id="738"/>
    <lineage>
        <taxon>Bacteria</taxon>
        <taxon>Pseudomonadati</taxon>
        <taxon>Pseudomonadota</taxon>
        <taxon>Gammaproteobacteria</taxon>
        <taxon>Pasteurellales</taxon>
        <taxon>Pasteurellaceae</taxon>
        <taxon>Glaesserella</taxon>
    </lineage>
</organism>
<dbReference type="AlphaFoldDB" id="A0AA42EFC6"/>
<accession>A0AA42EFC6</accession>
<dbReference type="Proteomes" id="UP001148834">
    <property type="component" value="Unassembled WGS sequence"/>
</dbReference>
<dbReference type="SUPFAM" id="SSF110849">
    <property type="entry name" value="ParB/Sulfiredoxin"/>
    <property type="match status" value="1"/>
</dbReference>
<evidence type="ECO:0000313" key="2">
    <source>
        <dbReference type="Proteomes" id="UP001148834"/>
    </source>
</evidence>
<dbReference type="InterPro" id="IPR036086">
    <property type="entry name" value="ParB/Sulfiredoxin_sf"/>
</dbReference>
<sequence>MTKDEKRLAAIAKGLNVSPISNTAPSYQTVAPTHYSSDVEYITVTLDKLRPYEHNPRKTRNPNFEMIKESIRRRGLDHKPNITRRPGEDFYIIADGGIRHSKSYLLKPKIQNFGLSVANINHGKGILRTVLKLNSIYLSGI</sequence>
<dbReference type="EMBL" id="JAODIR010000003">
    <property type="protein sequence ID" value="MDD2167270.1"/>
    <property type="molecule type" value="Genomic_DNA"/>
</dbReference>
<proteinExistence type="predicted"/>
<protein>
    <submittedName>
        <fullName evidence="1">ParB N-terminal domain-containing protein</fullName>
    </submittedName>
</protein>
<comment type="caution">
    <text evidence="1">The sequence shown here is derived from an EMBL/GenBank/DDBJ whole genome shotgun (WGS) entry which is preliminary data.</text>
</comment>